<keyword evidence="2" id="KW-1185">Reference proteome</keyword>
<dbReference type="Proteomes" id="UP000305067">
    <property type="component" value="Unassembled WGS sequence"/>
</dbReference>
<dbReference type="EMBL" id="ML178814">
    <property type="protein sequence ID" value="TFL07881.1"/>
    <property type="molecule type" value="Genomic_DNA"/>
</dbReference>
<accession>A0A5C3R4E8</accession>
<reference evidence="1 2" key="1">
    <citation type="journal article" date="2019" name="Nat. Ecol. Evol.">
        <title>Megaphylogeny resolves global patterns of mushroom evolution.</title>
        <authorList>
            <person name="Varga T."/>
            <person name="Krizsan K."/>
            <person name="Foldi C."/>
            <person name="Dima B."/>
            <person name="Sanchez-Garcia M."/>
            <person name="Sanchez-Ramirez S."/>
            <person name="Szollosi G.J."/>
            <person name="Szarkandi J.G."/>
            <person name="Papp V."/>
            <person name="Albert L."/>
            <person name="Andreopoulos W."/>
            <person name="Angelini C."/>
            <person name="Antonin V."/>
            <person name="Barry K.W."/>
            <person name="Bougher N.L."/>
            <person name="Buchanan P."/>
            <person name="Buyck B."/>
            <person name="Bense V."/>
            <person name="Catcheside P."/>
            <person name="Chovatia M."/>
            <person name="Cooper J."/>
            <person name="Damon W."/>
            <person name="Desjardin D."/>
            <person name="Finy P."/>
            <person name="Geml J."/>
            <person name="Haridas S."/>
            <person name="Hughes K."/>
            <person name="Justo A."/>
            <person name="Karasinski D."/>
            <person name="Kautmanova I."/>
            <person name="Kiss B."/>
            <person name="Kocsube S."/>
            <person name="Kotiranta H."/>
            <person name="LaButti K.M."/>
            <person name="Lechner B.E."/>
            <person name="Liimatainen K."/>
            <person name="Lipzen A."/>
            <person name="Lukacs Z."/>
            <person name="Mihaltcheva S."/>
            <person name="Morgado L.N."/>
            <person name="Niskanen T."/>
            <person name="Noordeloos M.E."/>
            <person name="Ohm R.A."/>
            <person name="Ortiz-Santana B."/>
            <person name="Ovrebo C."/>
            <person name="Racz N."/>
            <person name="Riley R."/>
            <person name="Savchenko A."/>
            <person name="Shiryaev A."/>
            <person name="Soop K."/>
            <person name="Spirin V."/>
            <person name="Szebenyi C."/>
            <person name="Tomsovsky M."/>
            <person name="Tulloss R.E."/>
            <person name="Uehling J."/>
            <person name="Grigoriev I.V."/>
            <person name="Vagvolgyi C."/>
            <person name="Papp T."/>
            <person name="Martin F.M."/>
            <person name="Miettinen O."/>
            <person name="Hibbett D.S."/>
            <person name="Nagy L.G."/>
        </authorList>
    </citation>
    <scope>NUCLEOTIDE SEQUENCE [LARGE SCALE GENOMIC DNA]</scope>
    <source>
        <strain evidence="1 2">CBS 309.79</strain>
    </source>
</reference>
<dbReference type="Gene3D" id="1.10.132.70">
    <property type="match status" value="1"/>
</dbReference>
<dbReference type="OrthoDB" id="289721at2759"/>
<organism evidence="1 2">
    <name type="scientific">Pterulicium gracile</name>
    <dbReference type="NCBI Taxonomy" id="1884261"/>
    <lineage>
        <taxon>Eukaryota</taxon>
        <taxon>Fungi</taxon>
        <taxon>Dikarya</taxon>
        <taxon>Basidiomycota</taxon>
        <taxon>Agaricomycotina</taxon>
        <taxon>Agaricomycetes</taxon>
        <taxon>Agaricomycetidae</taxon>
        <taxon>Agaricales</taxon>
        <taxon>Pleurotineae</taxon>
        <taxon>Pterulaceae</taxon>
        <taxon>Pterulicium</taxon>
    </lineage>
</organism>
<feature type="non-terminal residue" evidence="1">
    <location>
        <position position="92"/>
    </location>
</feature>
<sequence>DLNPRQEEADARLLSKYVFPRQYDPTGNKLSSPFTSDVKDKRYDDRDAEIRDLGCTKMPKRLREALPLLRRVVRKHGKCHYKALLNRACPSK</sequence>
<gene>
    <name evidence="1" type="ORF">BDV98DRAFT_491852</name>
</gene>
<evidence type="ECO:0000313" key="2">
    <source>
        <dbReference type="Proteomes" id="UP000305067"/>
    </source>
</evidence>
<evidence type="ECO:0000313" key="1">
    <source>
        <dbReference type="EMBL" id="TFL07881.1"/>
    </source>
</evidence>
<feature type="non-terminal residue" evidence="1">
    <location>
        <position position="1"/>
    </location>
</feature>
<proteinExistence type="predicted"/>
<protein>
    <submittedName>
        <fullName evidence="1">Uncharacterized protein</fullName>
    </submittedName>
</protein>
<dbReference type="STRING" id="1884261.A0A5C3R4E8"/>
<dbReference type="AlphaFoldDB" id="A0A5C3R4E8"/>
<name>A0A5C3R4E8_9AGAR</name>